<feature type="region of interest" description="Disordered" evidence="1">
    <location>
        <begin position="496"/>
        <end position="529"/>
    </location>
</feature>
<name>A0A9P4Q2C5_9PEZI</name>
<dbReference type="OrthoDB" id="3905365at2759"/>
<feature type="region of interest" description="Disordered" evidence="1">
    <location>
        <begin position="552"/>
        <end position="752"/>
    </location>
</feature>
<feature type="region of interest" description="Disordered" evidence="1">
    <location>
        <begin position="323"/>
        <end position="345"/>
    </location>
</feature>
<evidence type="ECO:0000313" key="3">
    <source>
        <dbReference type="Proteomes" id="UP000799441"/>
    </source>
</evidence>
<feature type="compositionally biased region" description="Acidic residues" evidence="1">
    <location>
        <begin position="43"/>
        <end position="58"/>
    </location>
</feature>
<feature type="compositionally biased region" description="Low complexity" evidence="1">
    <location>
        <begin position="632"/>
        <end position="656"/>
    </location>
</feature>
<feature type="compositionally biased region" description="Basic and acidic residues" evidence="1">
    <location>
        <begin position="120"/>
        <end position="130"/>
    </location>
</feature>
<dbReference type="AlphaFoldDB" id="A0A9P4Q2C5"/>
<feature type="compositionally biased region" description="Basic and acidic residues" evidence="1">
    <location>
        <begin position="59"/>
        <end position="69"/>
    </location>
</feature>
<feature type="region of interest" description="Disordered" evidence="1">
    <location>
        <begin position="204"/>
        <end position="250"/>
    </location>
</feature>
<feature type="region of interest" description="Disordered" evidence="1">
    <location>
        <begin position="1"/>
        <end position="188"/>
    </location>
</feature>
<proteinExistence type="predicted"/>
<feature type="compositionally biased region" description="Basic and acidic residues" evidence="1">
    <location>
        <begin position="336"/>
        <end position="345"/>
    </location>
</feature>
<dbReference type="Proteomes" id="UP000799441">
    <property type="component" value="Unassembled WGS sequence"/>
</dbReference>
<reference evidence="2" key="1">
    <citation type="journal article" date="2020" name="Stud. Mycol.">
        <title>101 Dothideomycetes genomes: a test case for predicting lifestyles and emergence of pathogens.</title>
        <authorList>
            <person name="Haridas S."/>
            <person name="Albert R."/>
            <person name="Binder M."/>
            <person name="Bloem J."/>
            <person name="Labutti K."/>
            <person name="Salamov A."/>
            <person name="Andreopoulos B."/>
            <person name="Baker S."/>
            <person name="Barry K."/>
            <person name="Bills G."/>
            <person name="Bluhm B."/>
            <person name="Cannon C."/>
            <person name="Castanera R."/>
            <person name="Culley D."/>
            <person name="Daum C."/>
            <person name="Ezra D."/>
            <person name="Gonzalez J."/>
            <person name="Henrissat B."/>
            <person name="Kuo A."/>
            <person name="Liang C."/>
            <person name="Lipzen A."/>
            <person name="Lutzoni F."/>
            <person name="Magnuson J."/>
            <person name="Mondo S."/>
            <person name="Nolan M."/>
            <person name="Ohm R."/>
            <person name="Pangilinan J."/>
            <person name="Park H.-J."/>
            <person name="Ramirez L."/>
            <person name="Alfaro M."/>
            <person name="Sun H."/>
            <person name="Tritt A."/>
            <person name="Yoshinaga Y."/>
            <person name="Zwiers L.-H."/>
            <person name="Turgeon B."/>
            <person name="Goodwin S."/>
            <person name="Spatafora J."/>
            <person name="Crous P."/>
            <person name="Grigoriev I."/>
        </authorList>
    </citation>
    <scope>NUCLEOTIDE SEQUENCE</scope>
    <source>
        <strain evidence="2">CBS 116435</strain>
    </source>
</reference>
<feature type="compositionally biased region" description="Polar residues" evidence="1">
    <location>
        <begin position="604"/>
        <end position="613"/>
    </location>
</feature>
<feature type="compositionally biased region" description="Polar residues" evidence="1">
    <location>
        <begin position="514"/>
        <end position="529"/>
    </location>
</feature>
<feature type="compositionally biased region" description="Polar residues" evidence="1">
    <location>
        <begin position="326"/>
        <end position="335"/>
    </location>
</feature>
<feature type="compositionally biased region" description="Acidic residues" evidence="1">
    <location>
        <begin position="729"/>
        <end position="739"/>
    </location>
</feature>
<feature type="compositionally biased region" description="Basic and acidic residues" evidence="1">
    <location>
        <begin position="151"/>
        <end position="173"/>
    </location>
</feature>
<evidence type="ECO:0000313" key="2">
    <source>
        <dbReference type="EMBL" id="KAF2716824.1"/>
    </source>
</evidence>
<sequence length="752" mass="81945">MTSIGDSMKWLGIGASDQSHGGLNVGATAQDALKWVRGNDKREDEEDDEDDDEGDNADNSERQRQDTREASSPGSALAHGSGGKALKDRNCPFCGQAFTSSSLGRHLDLYVKPKNPKPADGIHDVDEIRKLRGGITRRQPRTSTKGASQAAKDKPRTWDAAQRHNQEDQHPPSKPESAAQSPQTTHERRDTMQTFINAPNWQATGVINNLPPRSGQATPQVQPAQIGEGPSDNSGRSIYRPSYQVADPRSSSDSIWKLQEAAEQGNAAELALREVLGSLEAARQRVEPIALFDDFDFFSMSLPGLCLATLSAPGTLFSPAPFPSPDSWSLQPPQRSQRDAVARKVGERVRERRRAAVDRGEHEWIGVPDEVVFKHSAHIEAAWDHWTSLPANEQSQMWTLEILRAFAREKDTRSRRERELERERQHSKHLEMQYDRLARCQLPREWQLRPPMTIPIPPAISQKFELKGSKSGVSEADYDIDVLLEKWKANSRIVSRAPRAGSSAQPPSLVASASEPQHTPNLATRQNIDPSARTLESEIVMNGSVWGGIGGPMGRDFDNWPRPNPSSTRDGHIVSYETPPQPGTVMSAEGDDVGVSEHDPDAESNAQQQNRARSASYVDHGALAKQRQFVDAGSVRQGSGRASVSGSSVNSPSVNGLGAKRSLPHGTPEGGRGKTPRVLRADAYGDSSRLGVGAAGKTDRNVSDRPPSNLNSLQTFGLLPFGMIGETPSSDDDGDDDDASGANVQSREGVRP</sequence>
<dbReference type="EMBL" id="MU003860">
    <property type="protein sequence ID" value="KAF2716824.1"/>
    <property type="molecule type" value="Genomic_DNA"/>
</dbReference>
<feature type="compositionally biased region" description="Polar residues" evidence="1">
    <location>
        <begin position="706"/>
        <end position="715"/>
    </location>
</feature>
<keyword evidence="3" id="KW-1185">Reference proteome</keyword>
<comment type="caution">
    <text evidence="2">The sequence shown here is derived from an EMBL/GenBank/DDBJ whole genome shotgun (WGS) entry which is preliminary data.</text>
</comment>
<organism evidence="2 3">
    <name type="scientific">Polychaeton citri CBS 116435</name>
    <dbReference type="NCBI Taxonomy" id="1314669"/>
    <lineage>
        <taxon>Eukaryota</taxon>
        <taxon>Fungi</taxon>
        <taxon>Dikarya</taxon>
        <taxon>Ascomycota</taxon>
        <taxon>Pezizomycotina</taxon>
        <taxon>Dothideomycetes</taxon>
        <taxon>Dothideomycetidae</taxon>
        <taxon>Capnodiales</taxon>
        <taxon>Capnodiaceae</taxon>
        <taxon>Polychaeton</taxon>
    </lineage>
</organism>
<gene>
    <name evidence="2" type="ORF">K431DRAFT_289054</name>
</gene>
<evidence type="ECO:0000256" key="1">
    <source>
        <dbReference type="SAM" id="MobiDB-lite"/>
    </source>
</evidence>
<accession>A0A9P4Q2C5</accession>
<protein>
    <submittedName>
        <fullName evidence="2">Uncharacterized protein</fullName>
    </submittedName>
</protein>